<comment type="subcellular location">
    <subcellularLocation>
        <location evidence="2 13">Cell membrane</location>
        <topology evidence="2 13">Multi-pass membrane protein</topology>
    </subcellularLocation>
</comment>
<feature type="transmembrane region" description="Helical" evidence="13">
    <location>
        <begin position="150"/>
        <end position="169"/>
    </location>
</feature>
<evidence type="ECO:0000256" key="12">
    <source>
        <dbReference type="ARBA" id="ARBA00023285"/>
    </source>
</evidence>
<evidence type="ECO:0000256" key="4">
    <source>
        <dbReference type="ARBA" id="ARBA00022448"/>
    </source>
</evidence>
<keyword evidence="5" id="KW-1003">Cell membrane</keyword>
<comment type="similarity">
    <text evidence="13">Belongs to the NiCoT transporter (TC 2.A.52) family.</text>
</comment>
<evidence type="ECO:0000256" key="5">
    <source>
        <dbReference type="ARBA" id="ARBA00022475"/>
    </source>
</evidence>
<evidence type="ECO:0000256" key="6">
    <source>
        <dbReference type="ARBA" id="ARBA00022596"/>
    </source>
</evidence>
<keyword evidence="10" id="KW-0921">Nickel transport</keyword>
<keyword evidence="7 13" id="KW-0812">Transmembrane</keyword>
<evidence type="ECO:0000256" key="7">
    <source>
        <dbReference type="ARBA" id="ARBA00022692"/>
    </source>
</evidence>
<keyword evidence="16" id="KW-1185">Reference proteome</keyword>
<evidence type="ECO:0000313" key="15">
    <source>
        <dbReference type="EMBL" id="KAA0972715.1"/>
    </source>
</evidence>
<keyword evidence="4 13" id="KW-0813">Transport</keyword>
<feature type="transmembrane region" description="Helical" evidence="13">
    <location>
        <begin position="113"/>
        <end position="138"/>
    </location>
</feature>
<dbReference type="AlphaFoldDB" id="A0A5B0E3G7"/>
<dbReference type="GO" id="GO:0046583">
    <property type="term" value="F:monoatomic cation efflux transmembrane transporter activity"/>
    <property type="evidence" value="ECO:0007669"/>
    <property type="project" value="TreeGrafter"/>
</dbReference>
<dbReference type="GO" id="GO:0006824">
    <property type="term" value="P:cobalt ion transport"/>
    <property type="evidence" value="ECO:0007669"/>
    <property type="project" value="UniProtKB-KW"/>
</dbReference>
<comment type="caution">
    <text evidence="15">The sequence shown here is derived from an EMBL/GenBank/DDBJ whole genome shotgun (WGS) entry which is preliminary data.</text>
</comment>
<dbReference type="GO" id="GO:0010045">
    <property type="term" value="P:response to nickel cation"/>
    <property type="evidence" value="ECO:0007669"/>
    <property type="project" value="TreeGrafter"/>
</dbReference>
<dbReference type="GO" id="GO:0005886">
    <property type="term" value="C:plasma membrane"/>
    <property type="evidence" value="ECO:0007669"/>
    <property type="project" value="UniProtKB-SubCell"/>
</dbReference>
<evidence type="ECO:0000256" key="14">
    <source>
        <dbReference type="SAM" id="SignalP"/>
    </source>
</evidence>
<dbReference type="OrthoDB" id="9812956at2"/>
<keyword evidence="11 13" id="KW-0472">Membrane</keyword>
<keyword evidence="12" id="KW-0170">Cobalt</keyword>
<evidence type="ECO:0000256" key="9">
    <source>
        <dbReference type="ARBA" id="ARBA00023065"/>
    </source>
</evidence>
<dbReference type="Pfam" id="PF03824">
    <property type="entry name" value="NicO"/>
    <property type="match status" value="1"/>
</dbReference>
<dbReference type="GO" id="GO:0015099">
    <property type="term" value="F:nickel cation transmembrane transporter activity"/>
    <property type="evidence" value="ECO:0007669"/>
    <property type="project" value="UniProtKB-UniRule"/>
</dbReference>
<dbReference type="PANTHER" id="PTHR40659">
    <property type="entry name" value="NICKEL/COBALT EFFLUX SYSTEM RCNA"/>
    <property type="match status" value="1"/>
</dbReference>
<reference evidence="15 16" key="1">
    <citation type="submission" date="2019-08" db="EMBL/GenBank/DDBJ databases">
        <title>Aureimonas fodiniaquatilis sp. nov., isolated from a coal mine wastewater.</title>
        <authorList>
            <person name="Kim W."/>
        </authorList>
    </citation>
    <scope>NUCLEOTIDE SEQUENCE [LARGE SCALE GENOMIC DNA]</scope>
    <source>
        <strain evidence="15 16">CAU 1482</strain>
    </source>
</reference>
<sequence>MTMRVLAACLFLAVMAGAAQAQSSLGIGNAEVAIQPGSGPFSGLFLWIASVQREFFTMLRHALVALRQGHGGFLALITLSFAYGIFHAAGPGHGKAVISAYMLANTVQLRRGIALSFAAAFLQAIVALVVVAAGWLLLRGASLSMSGLGWYLELASYGLIILFGCGLLARKLWRFWQARGSAQLAFGSAGEFSGASAAKAGSSFSADAVEPGVCVAPEADCACGRMHMPEPAQLTAPGFGLRSGLTAVLAVGMRPCAGAIVVLTFATVNGMWLGGALSVFAMALGTAITVSALATLAVLFRDTALKFGGKSGWLQGALEVSGALLLIVLGVALLGGALQMQVPA</sequence>
<keyword evidence="14" id="KW-0732">Signal</keyword>
<dbReference type="EMBL" id="VTWH01000001">
    <property type="protein sequence ID" value="KAA0972715.1"/>
    <property type="molecule type" value="Genomic_DNA"/>
</dbReference>
<keyword evidence="8 13" id="KW-1133">Transmembrane helix</keyword>
<feature type="chain" id="PRO_5022780669" description="Nickel/cobalt efflux system" evidence="14">
    <location>
        <begin position="22"/>
        <end position="344"/>
    </location>
</feature>
<dbReference type="PANTHER" id="PTHR40659:SF1">
    <property type="entry name" value="NICKEL_COBALT EFFLUX SYSTEM RCNA"/>
    <property type="match status" value="1"/>
</dbReference>
<evidence type="ECO:0000256" key="3">
    <source>
        <dbReference type="ARBA" id="ARBA00022426"/>
    </source>
</evidence>
<feature type="transmembrane region" description="Helical" evidence="13">
    <location>
        <begin position="272"/>
        <end position="300"/>
    </location>
</feature>
<accession>A0A5B0E3G7</accession>
<name>A0A5B0E3G7_9HYPH</name>
<keyword evidence="9" id="KW-0406">Ion transport</keyword>
<proteinExistence type="inferred from homology"/>
<evidence type="ECO:0000256" key="11">
    <source>
        <dbReference type="ARBA" id="ARBA00023136"/>
    </source>
</evidence>
<dbReference type="InterPro" id="IPR011541">
    <property type="entry name" value="Ni/Co_transpt_high_affinity"/>
</dbReference>
<dbReference type="GO" id="GO:0032025">
    <property type="term" value="P:response to cobalt ion"/>
    <property type="evidence" value="ECO:0007669"/>
    <property type="project" value="TreeGrafter"/>
</dbReference>
<keyword evidence="3" id="KW-0171">Cobalt transport</keyword>
<evidence type="ECO:0000256" key="13">
    <source>
        <dbReference type="RuleBase" id="RU362101"/>
    </source>
</evidence>
<dbReference type="Proteomes" id="UP000324738">
    <property type="component" value="Unassembled WGS sequence"/>
</dbReference>
<evidence type="ECO:0000256" key="8">
    <source>
        <dbReference type="ARBA" id="ARBA00022989"/>
    </source>
</evidence>
<gene>
    <name evidence="15" type="ORF">FPY71_04040</name>
</gene>
<feature type="transmembrane region" description="Helical" evidence="13">
    <location>
        <begin position="73"/>
        <end position="92"/>
    </location>
</feature>
<evidence type="ECO:0000256" key="2">
    <source>
        <dbReference type="ARBA" id="ARBA00004651"/>
    </source>
</evidence>
<evidence type="ECO:0000313" key="16">
    <source>
        <dbReference type="Proteomes" id="UP000324738"/>
    </source>
</evidence>
<feature type="transmembrane region" description="Helical" evidence="13">
    <location>
        <begin position="245"/>
        <end position="266"/>
    </location>
</feature>
<dbReference type="InterPro" id="IPR051224">
    <property type="entry name" value="NiCoT_RcnA"/>
</dbReference>
<evidence type="ECO:0000256" key="1">
    <source>
        <dbReference type="ARBA" id="ARBA00002510"/>
    </source>
</evidence>
<keyword evidence="6" id="KW-0533">Nickel</keyword>
<organism evidence="15 16">
    <name type="scientific">Aureimonas fodinaquatilis</name>
    <dbReference type="NCBI Taxonomy" id="2565783"/>
    <lineage>
        <taxon>Bacteria</taxon>
        <taxon>Pseudomonadati</taxon>
        <taxon>Pseudomonadota</taxon>
        <taxon>Alphaproteobacteria</taxon>
        <taxon>Hyphomicrobiales</taxon>
        <taxon>Aurantimonadaceae</taxon>
        <taxon>Aureimonas</taxon>
    </lineage>
</organism>
<feature type="transmembrane region" description="Helical" evidence="13">
    <location>
        <begin position="312"/>
        <end position="338"/>
    </location>
</feature>
<protein>
    <recommendedName>
        <fullName evidence="13">Nickel/cobalt efflux system</fullName>
    </recommendedName>
</protein>
<feature type="signal peptide" evidence="14">
    <location>
        <begin position="1"/>
        <end position="21"/>
    </location>
</feature>
<evidence type="ECO:0000256" key="10">
    <source>
        <dbReference type="ARBA" id="ARBA00023112"/>
    </source>
</evidence>
<comment type="function">
    <text evidence="1">Efflux system for nickel and cobalt.</text>
</comment>